<comment type="subcellular location">
    <subcellularLocation>
        <location evidence="1">Nucleus</location>
    </subcellularLocation>
</comment>
<keyword evidence="4" id="KW-0539">Nucleus</keyword>
<evidence type="ECO:0000256" key="2">
    <source>
        <dbReference type="ARBA" id="ARBA00022741"/>
    </source>
</evidence>
<dbReference type="GeneID" id="25730266"/>
<feature type="compositionally biased region" description="Basic residues" evidence="5">
    <location>
        <begin position="25"/>
        <end position="42"/>
    </location>
</feature>
<evidence type="ECO:0000313" key="8">
    <source>
        <dbReference type="Proteomes" id="UP000054498"/>
    </source>
</evidence>
<dbReference type="STRING" id="145388.A0A0D2M0V1"/>
<name>A0A0D2M0V1_9CHLO</name>
<reference evidence="7 8" key="1">
    <citation type="journal article" date="2013" name="BMC Genomics">
        <title>Reconstruction of the lipid metabolism for the microalga Monoraphidium neglectum from its genome sequence reveals characteristics suitable for biofuel production.</title>
        <authorList>
            <person name="Bogen C."/>
            <person name="Al-Dilaimi A."/>
            <person name="Albersmeier A."/>
            <person name="Wichmann J."/>
            <person name="Grundmann M."/>
            <person name="Rupp O."/>
            <person name="Lauersen K.J."/>
            <person name="Blifernez-Klassen O."/>
            <person name="Kalinowski J."/>
            <person name="Goesmann A."/>
            <person name="Mussgnug J.H."/>
            <person name="Kruse O."/>
        </authorList>
    </citation>
    <scope>NUCLEOTIDE SEQUENCE [LARGE SCALE GENOMIC DNA]</scope>
    <source>
        <strain evidence="7 8">SAG 48.87</strain>
    </source>
</reference>
<dbReference type="InterPro" id="IPR027417">
    <property type="entry name" value="P-loop_NTPase"/>
</dbReference>
<dbReference type="GO" id="GO:0005730">
    <property type="term" value="C:nucleolus"/>
    <property type="evidence" value="ECO:0007669"/>
    <property type="project" value="TreeGrafter"/>
</dbReference>
<dbReference type="Pfam" id="PF08701">
    <property type="entry name" value="GN3L_Grn1"/>
    <property type="match status" value="1"/>
</dbReference>
<accession>A0A0D2M0V1</accession>
<dbReference type="InterPro" id="IPR014813">
    <property type="entry name" value="Gnl3_N_dom"/>
</dbReference>
<dbReference type="AlphaFoldDB" id="A0A0D2M0V1"/>
<keyword evidence="8" id="KW-1185">Reference proteome</keyword>
<evidence type="ECO:0000256" key="4">
    <source>
        <dbReference type="ARBA" id="ARBA00023242"/>
    </source>
</evidence>
<feature type="region of interest" description="Disordered" evidence="5">
    <location>
        <begin position="72"/>
        <end position="118"/>
    </location>
</feature>
<evidence type="ECO:0000313" key="7">
    <source>
        <dbReference type="EMBL" id="KIY95101.1"/>
    </source>
</evidence>
<dbReference type="KEGG" id="mng:MNEG_12861"/>
<dbReference type="Proteomes" id="UP000054498">
    <property type="component" value="Unassembled WGS sequence"/>
</dbReference>
<evidence type="ECO:0000256" key="5">
    <source>
        <dbReference type="SAM" id="MobiDB-lite"/>
    </source>
</evidence>
<feature type="compositionally biased region" description="Basic and acidic residues" evidence="5">
    <location>
        <begin position="75"/>
        <end position="90"/>
    </location>
</feature>
<feature type="region of interest" description="Disordered" evidence="5">
    <location>
        <begin position="25"/>
        <end position="55"/>
    </location>
</feature>
<dbReference type="InterPro" id="IPR050755">
    <property type="entry name" value="TRAFAC_YlqF/YawG_RiboMat"/>
</dbReference>
<evidence type="ECO:0000259" key="6">
    <source>
        <dbReference type="Pfam" id="PF08701"/>
    </source>
</evidence>
<dbReference type="GO" id="GO:0005525">
    <property type="term" value="F:GTP binding"/>
    <property type="evidence" value="ECO:0007669"/>
    <property type="project" value="UniProtKB-KW"/>
</dbReference>
<dbReference type="OrthoDB" id="444945at2759"/>
<feature type="domain" description="Guanine nucleotide-binding protein-like 3 N-terminal" evidence="6">
    <location>
        <begin position="15"/>
        <end position="89"/>
    </location>
</feature>
<dbReference type="Gene3D" id="3.40.50.300">
    <property type="entry name" value="P-loop containing nucleotide triphosphate hydrolases"/>
    <property type="match status" value="1"/>
</dbReference>
<proteinExistence type="predicted"/>
<sequence>MPKQSKKSKSKRVTLKQKYKVIKKVKEHHKKKKKELKKLGKRAPKEKDPGIPNQWPFKEELIKELAWKRNQILQQEKEKRDERKRAREEREAMEEDGAAQKEMEALQQGAAAKEADFETRKKARLTAGSGGGDQDGSRRAFYKEFRRVVEASDVVIQVLDARDPEGCRCVDVERYVRSLDPNKRIVLLLNKMGAHTWAFWRG</sequence>
<keyword evidence="2" id="KW-0547">Nucleotide-binding</keyword>
<dbReference type="PANTHER" id="PTHR11089:SF30">
    <property type="entry name" value="GUANINE NUCLEOTIDE-BINDING PROTEIN-LIKE 3 HOMOLOG"/>
    <property type="match status" value="1"/>
</dbReference>
<evidence type="ECO:0000256" key="1">
    <source>
        <dbReference type="ARBA" id="ARBA00004123"/>
    </source>
</evidence>
<dbReference type="EMBL" id="KK103696">
    <property type="protein sequence ID" value="KIY95101.1"/>
    <property type="molecule type" value="Genomic_DNA"/>
</dbReference>
<gene>
    <name evidence="7" type="ORF">MNEG_12861</name>
</gene>
<organism evidence="7 8">
    <name type="scientific">Monoraphidium neglectum</name>
    <dbReference type="NCBI Taxonomy" id="145388"/>
    <lineage>
        <taxon>Eukaryota</taxon>
        <taxon>Viridiplantae</taxon>
        <taxon>Chlorophyta</taxon>
        <taxon>core chlorophytes</taxon>
        <taxon>Chlorophyceae</taxon>
        <taxon>CS clade</taxon>
        <taxon>Sphaeropleales</taxon>
        <taxon>Selenastraceae</taxon>
        <taxon>Monoraphidium</taxon>
    </lineage>
</organism>
<keyword evidence="3" id="KW-0342">GTP-binding</keyword>
<dbReference type="SUPFAM" id="SSF52540">
    <property type="entry name" value="P-loop containing nucleoside triphosphate hydrolases"/>
    <property type="match status" value="1"/>
</dbReference>
<evidence type="ECO:0000256" key="3">
    <source>
        <dbReference type="ARBA" id="ARBA00023134"/>
    </source>
</evidence>
<dbReference type="PANTHER" id="PTHR11089">
    <property type="entry name" value="GTP-BINDING PROTEIN-RELATED"/>
    <property type="match status" value="1"/>
</dbReference>
<dbReference type="RefSeq" id="XP_013894121.1">
    <property type="nucleotide sequence ID" value="XM_014038667.1"/>
</dbReference>
<protein>
    <submittedName>
        <fullName evidence="7">Guanine nucleotide-binding-like protein</fullName>
    </submittedName>
</protein>